<comment type="caution">
    <text evidence="2">The sequence shown here is derived from an EMBL/GenBank/DDBJ whole genome shotgun (WGS) entry which is preliminary data.</text>
</comment>
<sequence length="643" mass="73557">MKKGESLLWQNCRKRQKEGEDFLAENVSDMDKKRRSFPKQFCTHFFRTMPFPPYKIPTTRFSSGSGRFSSSQHYTLFSAPCRFLSNYSTRVISTALRQFSHRKINTPFFPPQCRFPLTNSPSIFSAQGGFHPINIGGFFSVTCRFLPTKSPPQEFCPPHRGFFPSNLLRFFPPQCHFLSTKTLPFCQARCGISPTIFHPFYTTRAVSSTPNPHQKNFVRPVAAFPLSTLDAFFLHRAAFSQQLHHLIFPGLMRFLSPKTLHAFFPPQCHLLTTNPLYYFEEFFGGKRLRMDKSMHRETAPCPPRRNRSWFKRNDNFLNKKGRSCMCENSKKHNKWKADFGGKRLRTSQKERLVERGKGAPGRRKHSRVAWRKKDTGENKREGRKNGAVSDEKGWSWFMENSKKQEKDKGRKQLRARPKPCTIVGGNGTRSYEIWRSCSGLNVTVPDKKGSRFLGENDSITGKKRASLYEGKGHRAVQMTAELFGGKTRQSGTKRGEVDGGKLTTGPTKRDSVGKRHCAGQEVTEVGLRKTTIRQTNWGVVGCVRTAQSMTKGEPIFRKNNSGRDKKRAWLYGEKGTVPWKKRQSCLAEKRNRAEQKGEMLIGGNRQPAGHKGTALVEEKHQKVGDWGSRFLRENVSGAHKKRE</sequence>
<organism evidence="2 3">
    <name type="scientific">Trichinella papuae</name>
    <dbReference type="NCBI Taxonomy" id="268474"/>
    <lineage>
        <taxon>Eukaryota</taxon>
        <taxon>Metazoa</taxon>
        <taxon>Ecdysozoa</taxon>
        <taxon>Nematoda</taxon>
        <taxon>Enoplea</taxon>
        <taxon>Dorylaimia</taxon>
        <taxon>Trichinellida</taxon>
        <taxon>Trichinellidae</taxon>
        <taxon>Trichinella</taxon>
    </lineage>
</organism>
<feature type="region of interest" description="Disordered" evidence="1">
    <location>
        <begin position="346"/>
        <end position="421"/>
    </location>
</feature>
<evidence type="ECO:0000256" key="1">
    <source>
        <dbReference type="SAM" id="MobiDB-lite"/>
    </source>
</evidence>
<dbReference type="AlphaFoldDB" id="A0A0V1M2Q5"/>
<evidence type="ECO:0000313" key="3">
    <source>
        <dbReference type="Proteomes" id="UP000054843"/>
    </source>
</evidence>
<feature type="compositionally biased region" description="Basic and acidic residues" evidence="1">
    <location>
        <begin position="371"/>
        <end position="393"/>
    </location>
</feature>
<dbReference type="Proteomes" id="UP000054843">
    <property type="component" value="Unassembled WGS sequence"/>
</dbReference>
<name>A0A0V1M2Q5_9BILA</name>
<feature type="compositionally biased region" description="Basic and acidic residues" evidence="1">
    <location>
        <begin position="346"/>
        <end position="357"/>
    </location>
</feature>
<feature type="compositionally biased region" description="Basic and acidic residues" evidence="1">
    <location>
        <begin position="400"/>
        <end position="410"/>
    </location>
</feature>
<evidence type="ECO:0000313" key="2">
    <source>
        <dbReference type="EMBL" id="KRZ66019.1"/>
    </source>
</evidence>
<feature type="compositionally biased region" description="Basic residues" evidence="1">
    <location>
        <begin position="360"/>
        <end position="370"/>
    </location>
</feature>
<gene>
    <name evidence="2" type="ORF">T10_13589</name>
</gene>
<keyword evidence="3" id="KW-1185">Reference proteome</keyword>
<accession>A0A0V1M2Q5</accession>
<proteinExistence type="predicted"/>
<reference evidence="2 3" key="1">
    <citation type="submission" date="2015-01" db="EMBL/GenBank/DDBJ databases">
        <title>Evolution of Trichinella species and genotypes.</title>
        <authorList>
            <person name="Korhonen P.K."/>
            <person name="Edoardo P."/>
            <person name="Giuseppe L.R."/>
            <person name="Gasser R.B."/>
        </authorList>
    </citation>
    <scope>NUCLEOTIDE SEQUENCE [LARGE SCALE GENOMIC DNA]</scope>
    <source>
        <strain evidence="2">ISS1980</strain>
    </source>
</reference>
<dbReference type="EMBL" id="JYDO01000273">
    <property type="protein sequence ID" value="KRZ66019.1"/>
    <property type="molecule type" value="Genomic_DNA"/>
</dbReference>
<protein>
    <submittedName>
        <fullName evidence="2">Uncharacterized protein</fullName>
    </submittedName>
</protein>
<feature type="region of interest" description="Disordered" evidence="1">
    <location>
        <begin position="487"/>
        <end position="513"/>
    </location>
</feature>